<dbReference type="EMBL" id="OZ023718">
    <property type="protein sequence ID" value="CAK9867907.1"/>
    <property type="molecule type" value="Genomic_DNA"/>
</dbReference>
<gene>
    <name evidence="1" type="ORF">CSSPJE1EN2_LOCUS10902</name>
</gene>
<accession>A0ABP1AZ95</accession>
<evidence type="ECO:0000313" key="1">
    <source>
        <dbReference type="EMBL" id="CAK9867907.1"/>
    </source>
</evidence>
<reference evidence="1" key="1">
    <citation type="submission" date="2024-03" db="EMBL/GenBank/DDBJ databases">
        <authorList>
            <consortium name="ELIXIR-Norway"/>
            <consortium name="Elixir Norway"/>
        </authorList>
    </citation>
    <scope>NUCLEOTIDE SEQUENCE</scope>
</reference>
<evidence type="ECO:0008006" key="3">
    <source>
        <dbReference type="Google" id="ProtNLM"/>
    </source>
</evidence>
<protein>
    <recommendedName>
        <fullName evidence="3">AP2/ERF domain-containing protein</fullName>
    </recommendedName>
</protein>
<sequence>MPEVGPRDEFANRSAAIPHSLHRKPWRTNGLRFRDETGRWVVDRRPQGYKKKLSLGSYKKKKDALIAIDFCNFQTLKQPAHEDFNYNCSPYVFSNLPRLRMDFQSLDPKCPDDAHCHYSQEMREQIDKLIRQDEEVHWTGWKYWIPMDNGNASGPSFPQLNFPPLDIIPESITNIDQNVPEELFLPDSEGPRGLLSNQREAVVHNLPSHVERYDLADLIPGLPIDTGAFLLGTVRLHPESQ</sequence>
<evidence type="ECO:0000313" key="2">
    <source>
        <dbReference type="Proteomes" id="UP001497522"/>
    </source>
</evidence>
<organism evidence="1 2">
    <name type="scientific">Sphagnum jensenii</name>
    <dbReference type="NCBI Taxonomy" id="128206"/>
    <lineage>
        <taxon>Eukaryota</taxon>
        <taxon>Viridiplantae</taxon>
        <taxon>Streptophyta</taxon>
        <taxon>Embryophyta</taxon>
        <taxon>Bryophyta</taxon>
        <taxon>Sphagnophytina</taxon>
        <taxon>Sphagnopsida</taxon>
        <taxon>Sphagnales</taxon>
        <taxon>Sphagnaceae</taxon>
        <taxon>Sphagnum</taxon>
    </lineage>
</organism>
<dbReference type="Proteomes" id="UP001497522">
    <property type="component" value="Chromosome 17"/>
</dbReference>
<proteinExistence type="predicted"/>
<name>A0ABP1AZ95_9BRYO</name>
<keyword evidence="2" id="KW-1185">Reference proteome</keyword>